<dbReference type="AlphaFoldDB" id="A0A554NAF4"/>
<dbReference type="Proteomes" id="UP000319894">
    <property type="component" value="Unassembled WGS sequence"/>
</dbReference>
<protein>
    <submittedName>
        <fullName evidence="1">Uncharacterized protein</fullName>
    </submittedName>
</protein>
<evidence type="ECO:0000313" key="1">
    <source>
        <dbReference type="EMBL" id="TSD14376.1"/>
    </source>
</evidence>
<reference evidence="1 2" key="1">
    <citation type="submission" date="2018-06" db="EMBL/GenBank/DDBJ databases">
        <title>Natronomonas sp. F16-60 a new haloarchaeon isolated from a solar saltern of Isla Cristina, Huelva, Spain.</title>
        <authorList>
            <person name="Duran-Viseras A."/>
            <person name="Sanchez-Porro C."/>
            <person name="Ventosa A."/>
        </authorList>
    </citation>
    <scope>NUCLEOTIDE SEQUENCE [LARGE SCALE GENOMIC DNA]</scope>
    <source>
        <strain evidence="1 2">F16-60</strain>
    </source>
</reference>
<evidence type="ECO:0000313" key="2">
    <source>
        <dbReference type="Proteomes" id="UP000319894"/>
    </source>
</evidence>
<dbReference type="EMBL" id="QMDX01000004">
    <property type="protein sequence ID" value="TSD14376.1"/>
    <property type="molecule type" value="Genomic_DNA"/>
</dbReference>
<proteinExistence type="predicted"/>
<sequence>MTQVSLLSAFESYESGADYIDITFYREETLAGEPVNGTVYGQVVASQRDCYDSPSEPGWYRINGTITGDVAGGTGTG</sequence>
<name>A0A554NAF4_9EURY</name>
<gene>
    <name evidence="1" type="ORF">DP107_09020</name>
</gene>
<organism evidence="1 2">
    <name type="scientific">Haloglomus irregulare</name>
    <dbReference type="NCBI Taxonomy" id="2234134"/>
    <lineage>
        <taxon>Archaea</taxon>
        <taxon>Methanobacteriati</taxon>
        <taxon>Methanobacteriota</taxon>
        <taxon>Stenosarchaea group</taxon>
        <taxon>Halobacteria</taxon>
        <taxon>Halobacteriales</taxon>
        <taxon>Natronomonadaceae</taxon>
        <taxon>Haloglomus</taxon>
    </lineage>
</organism>
<dbReference type="InParanoid" id="A0A554NAF4"/>
<comment type="caution">
    <text evidence="1">The sequence shown here is derived from an EMBL/GenBank/DDBJ whole genome shotgun (WGS) entry which is preliminary data.</text>
</comment>
<dbReference type="RefSeq" id="WP_144261826.1">
    <property type="nucleotide sequence ID" value="NZ_QMDX01000004.1"/>
</dbReference>
<accession>A0A554NAF4</accession>
<keyword evidence="2" id="KW-1185">Reference proteome</keyword>